<dbReference type="Proteomes" id="UP000594603">
    <property type="component" value="Chromosome"/>
</dbReference>
<keyword evidence="1" id="KW-0547">Nucleotide-binding</keyword>
<keyword evidence="1" id="KW-0067">ATP-binding</keyword>
<proteinExistence type="predicted"/>
<sequence length="1261" mass="146611">METKWTDEQLLAIETRGKNLLVAAAAGSGKTAVLVERIIKIITDDNNPVDIDKLLVVTFTNAAASEMRERIGDAISKKLEEIPDSKMLQRQLALLNKSNITTIHSFCLDIIKNNFHLIDLDPGFRIGDETECTLIKQDVLIELFEDKYDKEDEGFLNLIEAYCTNRDDERLKEIVLKLYNFSMSGPWPSVWLREKAQEFNINSLDELEKASWYKVLKESLYLDLNNAKNGLDEAIKICEEDSDLAPYLLTLKPELNGIENAINSLNLDLEQIYKAVKDIEFAYRIKTVKKGLGDELDKKKVKSLRDDVKKKINQIKGGVFSVSLDETLNGIKNMYPIIKSLTELVIEFSDRYVKKKMERVILDFNDLEHLCLKILTCNDENGEVYASSVAQKFREKFEEVLVDEYQDSNNVQETIISMVSRKDLDNPNVFMVGDVKQSIYRFRQAKPELFLEKYNSYSEEDNKKNRKIMLYKNFRSREEVIKGVNFIFKSLMSKTVGELDYTDKEALNLGASYDEINKDNVYFQDNVFIDLDKIEVSGALELHILDKSSDFEDGKNEINDEDDKENDNEEDLSAVAIEARIIAKRIKELINPSDGKCFMVFDKNLNRYRKITYKDIVILLRSTKNWADTIVEELSFGGIPVYADINTGYFQTIEIRTIMSLLHIIDNPMQDIYTIASMRSPIFAFTSEELADIRILNRDNYFYLNVKDIAEDVYDERINKSLKDKCVYFIEKIGSWREKSLYMPIDEFLWYLYSDTSYYGYVGAMVNGIQRQANLRILFQRAKQYEQTSFKGLFNFINFINKLRKSSGDLGTAKILGENEDVVRIMSIHKSKGLEFPVVFLSGCGKQFNLRDINDSLLFHEELGIGADCIDVKKRIRYTTLQKYAIKKKFELETLSEEMRILYVALTRAKEKLIITGSSSNLQKDIDACYKAGVKGFNKVIPSELLKQKSYLKWIMTALIKHKDGDILRQGKNEFVEISDDLSSWKINFHKKSDFGTENVEDSIEKKNISILSLNYSNFEVDEEIRKRLEFRYKYRDVCSVPSNISVSDIKKAEEEIFEPQAENLFSEEKNRKKPKFIMEEKGLSKAEKGTAMHFVMQKLDLNKVNLLNEIKEQIENMFEKGLITKDEEESINIFKIQKFFKSNLGQRLLKAYKENKQVFRELPFITEIPVKRIEKDLIDKIFNNEKLRLQGIIDCFFEEDDGIVLLDYKTDYVENGKEILDKYKVQIDLYTETLERVIGKKVKERYLYLFGIDKEVKYMD</sequence>
<keyword evidence="1" id="KW-0347">Helicase</keyword>
<evidence type="ECO:0000313" key="1">
    <source>
        <dbReference type="EMBL" id="QPJ84433.1"/>
    </source>
</evidence>
<evidence type="ECO:0000313" key="2">
    <source>
        <dbReference type="Proteomes" id="UP000594603"/>
    </source>
</evidence>
<reference evidence="1" key="1">
    <citation type="submission" date="2020-04" db="EMBL/GenBank/DDBJ databases">
        <title>A novel bacterium ('Candidatus Sarcina troglodytae' sp. nov.) linked to a protracted, uniformly lethal epizootic among sanctuary western chimpanzees (Pan troglodytes verus) in Sierra Leone.</title>
        <authorList>
            <person name="Owens L.A."/>
            <person name="Colitti B."/>
            <person name="Hirji I."/>
            <person name="Pizaro A."/>
            <person name="Jaffe J.E."/>
            <person name="Moittie S."/>
            <person name="Bishop-Lilly K.A."/>
            <person name="Estrella L.A."/>
            <person name="Voegtly L.J."/>
            <person name="Kuhn J.H."/>
            <person name="Suen G."/>
            <person name="Deblois C.L."/>
            <person name="Dunn C."/>
            <person name="Juan-Salles C."/>
            <person name="Goldberg T.L."/>
        </authorList>
    </citation>
    <scope>NUCLEOTIDE SEQUENCE</scope>
    <source>
        <strain evidence="1">JB2</strain>
    </source>
</reference>
<gene>
    <name evidence="1" type="primary">addA</name>
    <name evidence="1" type="ORF">HH195_00135</name>
</gene>
<organism evidence="1 2">
    <name type="scientific">Candidatus Sarcina troglodytae</name>
    <dbReference type="NCBI Taxonomy" id="2726954"/>
    <lineage>
        <taxon>Bacteria</taxon>
        <taxon>Bacillati</taxon>
        <taxon>Bacillota</taxon>
        <taxon>Clostridia</taxon>
        <taxon>Eubacteriales</taxon>
        <taxon>Clostridiaceae</taxon>
        <taxon>Sarcina</taxon>
    </lineage>
</organism>
<accession>A0ACD1BA88</accession>
<keyword evidence="2" id="KW-1185">Reference proteome</keyword>
<name>A0ACD1BA88_9CLOT</name>
<dbReference type="EMBL" id="CP051754">
    <property type="protein sequence ID" value="QPJ84433.1"/>
    <property type="molecule type" value="Genomic_DNA"/>
</dbReference>
<keyword evidence="1" id="KW-0378">Hydrolase</keyword>
<protein>
    <submittedName>
        <fullName evidence="1">Helicase-exonuclease AddAB subunit AddA</fullName>
    </submittedName>
</protein>